<name>A0A1H8F676_9RHOB</name>
<dbReference type="EMBL" id="FODE01000003">
    <property type="protein sequence ID" value="SEN27120.1"/>
    <property type="molecule type" value="Genomic_DNA"/>
</dbReference>
<sequence>MDFESGEFGRGGQELCAVELIYRGTLGEPFVAFAIARARRLSLNGWISPGPDGVRIAAQGPQAMVDAFEIVCSLGPIEADVREWGRSDTQPGMNSDGFERR</sequence>
<dbReference type="AlphaFoldDB" id="A0A1H8F676"/>
<evidence type="ECO:0000259" key="3">
    <source>
        <dbReference type="PROSITE" id="PS51160"/>
    </source>
</evidence>
<evidence type="ECO:0000313" key="5">
    <source>
        <dbReference type="Proteomes" id="UP000199054"/>
    </source>
</evidence>
<protein>
    <submittedName>
        <fullName evidence="4">Acylphosphatase</fullName>
    </submittedName>
</protein>
<evidence type="ECO:0000256" key="1">
    <source>
        <dbReference type="PROSITE-ProRule" id="PRU00520"/>
    </source>
</evidence>
<gene>
    <name evidence="4" type="ORF">SAMN04489859_1003172</name>
</gene>
<feature type="domain" description="Acylphosphatase-like" evidence="3">
    <location>
        <begin position="17"/>
        <end position="101"/>
    </location>
</feature>
<dbReference type="SUPFAM" id="SSF54975">
    <property type="entry name" value="Acylphosphatase/BLUF domain-like"/>
    <property type="match status" value="1"/>
</dbReference>
<evidence type="ECO:0000256" key="2">
    <source>
        <dbReference type="RuleBase" id="RU004168"/>
    </source>
</evidence>
<comment type="caution">
    <text evidence="1">Lacks conserved residue(s) required for the propagation of feature annotation.</text>
</comment>
<comment type="similarity">
    <text evidence="2">Belongs to the acylphosphatase family.</text>
</comment>
<dbReference type="Proteomes" id="UP000199054">
    <property type="component" value="Unassembled WGS sequence"/>
</dbReference>
<dbReference type="PROSITE" id="PS51160">
    <property type="entry name" value="ACYLPHOSPHATASE_3"/>
    <property type="match status" value="1"/>
</dbReference>
<evidence type="ECO:0000313" key="4">
    <source>
        <dbReference type="EMBL" id="SEN27120.1"/>
    </source>
</evidence>
<keyword evidence="5" id="KW-1185">Reference proteome</keyword>
<proteinExistence type="inferred from homology"/>
<dbReference type="InterPro" id="IPR036046">
    <property type="entry name" value="Acylphosphatase-like_dom_sf"/>
</dbReference>
<dbReference type="InterPro" id="IPR001792">
    <property type="entry name" value="Acylphosphatase-like_dom"/>
</dbReference>
<accession>A0A1H8F676</accession>
<dbReference type="RefSeq" id="WP_090610561.1">
    <property type="nucleotide sequence ID" value="NZ_CP067125.1"/>
</dbReference>
<dbReference type="STRING" id="34002.SAMN04489859_1003172"/>
<organism evidence="4 5">
    <name type="scientific">Paracoccus alcaliphilus</name>
    <dbReference type="NCBI Taxonomy" id="34002"/>
    <lineage>
        <taxon>Bacteria</taxon>
        <taxon>Pseudomonadati</taxon>
        <taxon>Pseudomonadota</taxon>
        <taxon>Alphaproteobacteria</taxon>
        <taxon>Rhodobacterales</taxon>
        <taxon>Paracoccaceae</taxon>
        <taxon>Paracoccus</taxon>
    </lineage>
</organism>
<reference evidence="4 5" key="1">
    <citation type="submission" date="2016-10" db="EMBL/GenBank/DDBJ databases">
        <authorList>
            <person name="de Groot N.N."/>
        </authorList>
    </citation>
    <scope>NUCLEOTIDE SEQUENCE [LARGE SCALE GENOMIC DNA]</scope>
    <source>
        <strain evidence="4 5">DSM 8512</strain>
    </source>
</reference>
<dbReference type="Gene3D" id="3.30.70.100">
    <property type="match status" value="1"/>
</dbReference>
<dbReference type="Pfam" id="PF00708">
    <property type="entry name" value="Acylphosphatase"/>
    <property type="match status" value="1"/>
</dbReference>